<evidence type="ECO:0000256" key="2">
    <source>
        <dbReference type="ARBA" id="ARBA00022842"/>
    </source>
</evidence>
<dbReference type="InterPro" id="IPR033749">
    <property type="entry name" value="Polyprenyl_synt_CS"/>
</dbReference>
<dbReference type="AlphaFoldDB" id="A0A5E4R100"/>
<protein>
    <recommendedName>
        <fullName evidence="6">Geranylgeranyl pyrophosphate synthase</fullName>
    </recommendedName>
</protein>
<proteinExistence type="inferred from homology"/>
<dbReference type="GO" id="GO:0008299">
    <property type="term" value="P:isoprenoid biosynthetic process"/>
    <property type="evidence" value="ECO:0007669"/>
    <property type="project" value="InterPro"/>
</dbReference>
<dbReference type="InterPro" id="IPR000092">
    <property type="entry name" value="Polyprenyl_synt"/>
</dbReference>
<keyword evidence="1" id="KW-0479">Metal-binding</keyword>
<comment type="similarity">
    <text evidence="3">Belongs to the FPP/GGPP synthase family.</text>
</comment>
<dbReference type="PANTHER" id="PTHR12001:SF44">
    <property type="entry name" value="GERANYLGERANYL PYROPHOSPHATE SYNTHASE"/>
    <property type="match status" value="1"/>
</dbReference>
<accession>A0A5E4R100</accession>
<evidence type="ECO:0000256" key="1">
    <source>
        <dbReference type="ARBA" id="ARBA00022723"/>
    </source>
</evidence>
<dbReference type="GO" id="GO:0046872">
    <property type="term" value="F:metal ion binding"/>
    <property type="evidence" value="ECO:0007669"/>
    <property type="project" value="UniProtKB-KW"/>
</dbReference>
<organism evidence="4 5">
    <name type="scientific">Leptidea sinapis</name>
    <dbReference type="NCBI Taxonomy" id="189913"/>
    <lineage>
        <taxon>Eukaryota</taxon>
        <taxon>Metazoa</taxon>
        <taxon>Ecdysozoa</taxon>
        <taxon>Arthropoda</taxon>
        <taxon>Hexapoda</taxon>
        <taxon>Insecta</taxon>
        <taxon>Pterygota</taxon>
        <taxon>Neoptera</taxon>
        <taxon>Endopterygota</taxon>
        <taxon>Lepidoptera</taxon>
        <taxon>Glossata</taxon>
        <taxon>Ditrysia</taxon>
        <taxon>Papilionoidea</taxon>
        <taxon>Pieridae</taxon>
        <taxon>Dismorphiinae</taxon>
        <taxon>Leptidea</taxon>
    </lineage>
</organism>
<evidence type="ECO:0000313" key="5">
    <source>
        <dbReference type="Proteomes" id="UP000324832"/>
    </source>
</evidence>
<dbReference type="Gene3D" id="1.10.600.10">
    <property type="entry name" value="Farnesyl Diphosphate Synthase"/>
    <property type="match status" value="1"/>
</dbReference>
<dbReference type="Proteomes" id="UP000324832">
    <property type="component" value="Unassembled WGS sequence"/>
</dbReference>
<dbReference type="PANTHER" id="PTHR12001">
    <property type="entry name" value="GERANYLGERANYL PYROPHOSPHATE SYNTHASE"/>
    <property type="match status" value="1"/>
</dbReference>
<keyword evidence="2" id="KW-0460">Magnesium</keyword>
<keyword evidence="3" id="KW-0808">Transferase</keyword>
<keyword evidence="5" id="KW-1185">Reference proteome</keyword>
<dbReference type="SUPFAM" id="SSF48576">
    <property type="entry name" value="Terpenoid synthases"/>
    <property type="match status" value="1"/>
</dbReference>
<dbReference type="EMBL" id="FZQP02006835">
    <property type="protein sequence ID" value="VVD04150.1"/>
    <property type="molecule type" value="Genomic_DNA"/>
</dbReference>
<dbReference type="GO" id="GO:0004659">
    <property type="term" value="F:prenyltransferase activity"/>
    <property type="evidence" value="ECO:0007669"/>
    <property type="project" value="InterPro"/>
</dbReference>
<dbReference type="PROSITE" id="PS00444">
    <property type="entry name" value="POLYPRENYL_SYNTHASE_2"/>
    <property type="match status" value="1"/>
</dbReference>
<gene>
    <name evidence="4" type="ORF">LSINAPIS_LOCUS13972</name>
</gene>
<dbReference type="GO" id="GO:0042811">
    <property type="term" value="P:pheromone biosynthetic process"/>
    <property type="evidence" value="ECO:0007669"/>
    <property type="project" value="UniProtKB-ARBA"/>
</dbReference>
<dbReference type="InterPro" id="IPR008949">
    <property type="entry name" value="Isoprenoid_synthase_dom_sf"/>
</dbReference>
<reference evidence="4 5" key="1">
    <citation type="submission" date="2017-07" db="EMBL/GenBank/DDBJ databases">
        <authorList>
            <person name="Talla V."/>
            <person name="Backstrom N."/>
        </authorList>
    </citation>
    <scope>NUCLEOTIDE SEQUENCE [LARGE SCALE GENOMIC DNA]</scope>
</reference>
<dbReference type="PROSITE" id="PS00723">
    <property type="entry name" value="POLYPRENYL_SYNTHASE_1"/>
    <property type="match status" value="1"/>
</dbReference>
<evidence type="ECO:0008006" key="6">
    <source>
        <dbReference type="Google" id="ProtNLM"/>
    </source>
</evidence>
<evidence type="ECO:0000313" key="4">
    <source>
        <dbReference type="EMBL" id="VVD04150.1"/>
    </source>
</evidence>
<dbReference type="Pfam" id="PF00348">
    <property type="entry name" value="polyprenyl_synt"/>
    <property type="match status" value="1"/>
</dbReference>
<name>A0A5E4R100_9NEOP</name>
<evidence type="ECO:0000256" key="3">
    <source>
        <dbReference type="RuleBase" id="RU004466"/>
    </source>
</evidence>
<sequence length="307" mass="36139">MSSVYYEDSPVEEQLLLPYTHIRQIPSKEMRKRIQSSFNHWLRVPKDKFDEIVDITEMLHVCSLIADDIQDDTQCRRGIPSAHVVYGVPLAINSFTIVLMKILERCMRLHPKAALIYREQVLMMFRGQGEEVYWRDNFVCPKEEHYKRMLTKKTAGVFLFCYRALQLFSEEKIDYTDFVIKLGFYFQLRDDYCNICQQKGLEEMSQLTNENSRDFYDDLTEGKFTLPIIYATRTSKADTVLNILRQKTRDITLKKYFVSLLEECGGLQYTREIMKDLDSSLRDEIKKFGGNPALIAVMDEMLSWQNS</sequence>